<dbReference type="EMBL" id="JZSH01000030">
    <property type="protein sequence ID" value="KJF78679.1"/>
    <property type="molecule type" value="Genomic_DNA"/>
</dbReference>
<organism evidence="1 2">
    <name type="scientific">Morganella morganii</name>
    <name type="common">Proteus morganii</name>
    <dbReference type="NCBI Taxonomy" id="582"/>
    <lineage>
        <taxon>Bacteria</taxon>
        <taxon>Pseudomonadati</taxon>
        <taxon>Pseudomonadota</taxon>
        <taxon>Gammaproteobacteria</taxon>
        <taxon>Enterobacterales</taxon>
        <taxon>Morganellaceae</taxon>
        <taxon>Morganella</taxon>
    </lineage>
</organism>
<protein>
    <submittedName>
        <fullName evidence="1">Uncharacterized protein</fullName>
    </submittedName>
</protein>
<evidence type="ECO:0000313" key="1">
    <source>
        <dbReference type="EMBL" id="KJF78679.1"/>
    </source>
</evidence>
<evidence type="ECO:0000313" key="2">
    <source>
        <dbReference type="Proteomes" id="UP000032582"/>
    </source>
</evidence>
<gene>
    <name evidence="1" type="ORF">UA45_04545</name>
</gene>
<dbReference type="AlphaFoldDB" id="A0A0D8LA81"/>
<dbReference type="Proteomes" id="UP000032582">
    <property type="component" value="Unassembled WGS sequence"/>
</dbReference>
<reference evidence="1 2" key="1">
    <citation type="submission" date="2015-02" db="EMBL/GenBank/DDBJ databases">
        <title>Whole genome shotgun sequencing of cultured foodborne pathogen.</title>
        <authorList>
            <person name="Timme R."/>
            <person name="Allard M.W."/>
            <person name="Strain E."/>
            <person name="Evans P.S."/>
            <person name="Brown E."/>
        </authorList>
    </citation>
    <scope>NUCLEOTIDE SEQUENCE [LARGE SCALE GENOMIC DNA]</scope>
    <source>
        <strain evidence="1 2">GCSL-TSO-24</strain>
    </source>
</reference>
<name>A0A0D8LA81_MORMO</name>
<dbReference type="InterPro" id="IPR017030">
    <property type="entry name" value="Vir_effector_SfrC"/>
</dbReference>
<sequence length="90" mass="10169">MLCQILIQAGYQANLQDHLAQTLEGLENNAVAGVCCAARVLNEFVAWLGYSFVHPDERPQSKMNPGAPLLRLHPQSPVTLLLFFRQYRFQ</sequence>
<comment type="caution">
    <text evidence="1">The sequence shown here is derived from an EMBL/GenBank/DDBJ whole genome shotgun (WGS) entry which is preliminary data.</text>
</comment>
<accession>A0A0D8LA81</accession>
<dbReference type="PATRIC" id="fig|582.24.peg.1385"/>
<proteinExistence type="predicted"/>
<dbReference type="Pfam" id="PF10139">
    <property type="entry name" value="Virul_Fac"/>
    <property type="match status" value="1"/>
</dbReference>